<gene>
    <name evidence="1" type="ORF">GCM10011573_12570</name>
</gene>
<organism evidence="1 2">
    <name type="scientific">Enterococcus wangshanyuanii</name>
    <dbReference type="NCBI Taxonomy" id="2005703"/>
    <lineage>
        <taxon>Bacteria</taxon>
        <taxon>Bacillati</taxon>
        <taxon>Bacillota</taxon>
        <taxon>Bacilli</taxon>
        <taxon>Lactobacillales</taxon>
        <taxon>Enterococcaceae</taxon>
        <taxon>Enterococcus</taxon>
    </lineage>
</organism>
<keyword evidence="2" id="KW-1185">Reference proteome</keyword>
<dbReference type="RefSeq" id="WP_157894237.1">
    <property type="nucleotide sequence ID" value="NZ_BMKI01000002.1"/>
</dbReference>
<proteinExistence type="predicted"/>
<reference evidence="2" key="1">
    <citation type="journal article" date="2019" name="Int. J. Syst. Evol. Microbiol.">
        <title>The Global Catalogue of Microorganisms (GCM) 10K type strain sequencing project: providing services to taxonomists for standard genome sequencing and annotation.</title>
        <authorList>
            <consortium name="The Broad Institute Genomics Platform"/>
            <consortium name="The Broad Institute Genome Sequencing Center for Infectious Disease"/>
            <person name="Wu L."/>
            <person name="Ma J."/>
        </authorList>
    </citation>
    <scope>NUCLEOTIDE SEQUENCE [LARGE SCALE GENOMIC DNA]</scope>
    <source>
        <strain evidence="2">CGMCC 1.15942</strain>
    </source>
</reference>
<protein>
    <submittedName>
        <fullName evidence="1">Uncharacterized protein</fullName>
    </submittedName>
</protein>
<comment type="caution">
    <text evidence="1">The sequence shown here is derived from an EMBL/GenBank/DDBJ whole genome shotgun (WGS) entry which is preliminary data.</text>
</comment>
<sequence>MENWTIEEHRKELLDRINYQYRQIDGSLKFPNSEEGDFIKMVHCYLMKEKAAGDQ</sequence>
<dbReference type="Proteomes" id="UP000630615">
    <property type="component" value="Unassembled WGS sequence"/>
</dbReference>
<name>A0ABQ1NTH4_9ENTE</name>
<evidence type="ECO:0000313" key="2">
    <source>
        <dbReference type="Proteomes" id="UP000630615"/>
    </source>
</evidence>
<accession>A0ABQ1NTH4</accession>
<evidence type="ECO:0000313" key="1">
    <source>
        <dbReference type="EMBL" id="GGC84414.1"/>
    </source>
</evidence>
<dbReference type="EMBL" id="BMKI01000002">
    <property type="protein sequence ID" value="GGC84414.1"/>
    <property type="molecule type" value="Genomic_DNA"/>
</dbReference>